<proteinExistence type="predicted"/>
<dbReference type="RefSeq" id="WP_128420441.1">
    <property type="nucleotide sequence ID" value="NZ_CP049017.1"/>
</dbReference>
<dbReference type="InterPro" id="IPR000192">
    <property type="entry name" value="Aminotrans_V_dom"/>
</dbReference>
<dbReference type="PANTHER" id="PTHR43092:SF6">
    <property type="entry name" value="BLR1280 PROTEIN"/>
    <property type="match status" value="1"/>
</dbReference>
<evidence type="ECO:0000256" key="1">
    <source>
        <dbReference type="ARBA" id="ARBA00022898"/>
    </source>
</evidence>
<dbReference type="InterPro" id="IPR015421">
    <property type="entry name" value="PyrdxlP-dep_Trfase_major"/>
</dbReference>
<accession>A0A2S6ZEV9</accession>
<keyword evidence="3" id="KW-0032">Aminotransferase</keyword>
<dbReference type="Pfam" id="PF00266">
    <property type="entry name" value="Aminotran_5"/>
    <property type="match status" value="1"/>
</dbReference>
<keyword evidence="1" id="KW-0663">Pyridoxal phosphate</keyword>
<dbReference type="SUPFAM" id="SSF53383">
    <property type="entry name" value="PLP-dependent transferases"/>
    <property type="match status" value="1"/>
</dbReference>
<feature type="domain" description="Aminotransferase class V" evidence="2">
    <location>
        <begin position="94"/>
        <end position="435"/>
    </location>
</feature>
<keyword evidence="3" id="KW-0808">Transferase</keyword>
<dbReference type="Proteomes" id="UP000239898">
    <property type="component" value="Unassembled WGS sequence"/>
</dbReference>
<dbReference type="EMBL" id="MIGX01000047">
    <property type="protein sequence ID" value="PPT90726.1"/>
    <property type="molecule type" value="Genomic_DNA"/>
</dbReference>
<keyword evidence="4" id="KW-1185">Reference proteome</keyword>
<gene>
    <name evidence="3" type="ORF">XthCFBP4691_10980</name>
</gene>
<name>A0A2S6ZEV9_9XANT</name>
<evidence type="ECO:0000313" key="4">
    <source>
        <dbReference type="Proteomes" id="UP000239898"/>
    </source>
</evidence>
<evidence type="ECO:0000313" key="3">
    <source>
        <dbReference type="EMBL" id="PPT90726.1"/>
    </source>
</evidence>
<reference evidence="3 4" key="1">
    <citation type="submission" date="2016-08" db="EMBL/GenBank/DDBJ databases">
        <title>Evolution of the type three secretion system and type three effector repertoires in Xanthomonas.</title>
        <authorList>
            <person name="Merda D."/>
            <person name="Briand M."/>
            <person name="Bosis E."/>
            <person name="Rousseau C."/>
            <person name="Portier P."/>
            <person name="Jacques M.-A."/>
            <person name="Fischer-Le Saux M."/>
        </authorList>
    </citation>
    <scope>NUCLEOTIDE SEQUENCE [LARGE SCALE GENOMIC DNA]</scope>
    <source>
        <strain evidence="3 4">CFBP 4691</strain>
    </source>
</reference>
<organism evidence="3 4">
    <name type="scientific">Xanthomonas theicola</name>
    <dbReference type="NCBI Taxonomy" id="56464"/>
    <lineage>
        <taxon>Bacteria</taxon>
        <taxon>Pseudomonadati</taxon>
        <taxon>Pseudomonadota</taxon>
        <taxon>Gammaproteobacteria</taxon>
        <taxon>Lysobacterales</taxon>
        <taxon>Lysobacteraceae</taxon>
        <taxon>Xanthomonas</taxon>
    </lineage>
</organism>
<evidence type="ECO:0000259" key="2">
    <source>
        <dbReference type="Pfam" id="PF00266"/>
    </source>
</evidence>
<dbReference type="InterPro" id="IPR015422">
    <property type="entry name" value="PyrdxlP-dep_Trfase_small"/>
</dbReference>
<dbReference type="Gene3D" id="3.90.1150.10">
    <property type="entry name" value="Aspartate Aminotransferase, domain 1"/>
    <property type="match status" value="1"/>
</dbReference>
<comment type="caution">
    <text evidence="3">The sequence shown here is derived from an EMBL/GenBank/DDBJ whole genome shotgun (WGS) entry which is preliminary data.</text>
</comment>
<dbReference type="Gene3D" id="3.40.640.10">
    <property type="entry name" value="Type I PLP-dependent aspartate aminotransferase-like (Major domain)"/>
    <property type="match status" value="1"/>
</dbReference>
<sequence length="444" mass="48581">MHNSACASDRPDPRRRALLAATPMLSLQDMLRQVGSNATQAAAGMPAAPAGVPARQLATDEVYWAQVAAAYAVDRRTVALENGYWGTMSRPVLKAYLQRVQQVNHDNAHYARLQFPDDYRHLRARAAGALRIDPRELALTRNATESLQLLIGGYNRLKPGDAVLYADLDYDAMITAMQWLRQRRGVEAIGIDLPQPATRQSLIDAYAQALQRHPRVKLMLVTCIGHRTGLALPVTEIVALARQRGVDTIVDATQAIGQRDIGIPDLGADFVGFNFHKWIGAPLGVGGFYIRRERIADIDPHMGQAGPADSIDTRVHTGTVDFAAFLSLPAALEAHERIGAANKQARLQYLRDRWVHAVADLSGLEVLTPDDPQLYGAMTSLRLRGQTSEQQNAALAQRLLQQFGVMTTMRSGAASGACVRATPALFTRMEEIDRFAQALRSIAG</sequence>
<protein>
    <submittedName>
        <fullName evidence="3">Aminotransferase</fullName>
    </submittedName>
</protein>
<dbReference type="PANTHER" id="PTHR43092">
    <property type="entry name" value="L-CYSTEINE DESULFHYDRASE"/>
    <property type="match status" value="1"/>
</dbReference>
<dbReference type="InterPro" id="IPR015424">
    <property type="entry name" value="PyrdxlP-dep_Trfase"/>
</dbReference>
<dbReference type="AlphaFoldDB" id="A0A2S6ZEV9"/>
<dbReference type="GO" id="GO:0008483">
    <property type="term" value="F:transaminase activity"/>
    <property type="evidence" value="ECO:0007669"/>
    <property type="project" value="UniProtKB-KW"/>
</dbReference>
<dbReference type="OrthoDB" id="9764293at2"/>